<reference evidence="1 2" key="1">
    <citation type="submission" date="2017-09" db="EMBL/GenBank/DDBJ databases">
        <title>Large-scale bioinformatics analysis of Bacillus genomes uncovers conserved roles of natural products in bacterial physiology.</title>
        <authorList>
            <consortium name="Agbiome Team Llc"/>
            <person name="Bleich R.M."/>
            <person name="Grubbs K.J."/>
            <person name="Santa Maria K.C."/>
            <person name="Allen S.E."/>
            <person name="Farag S."/>
            <person name="Shank E.A."/>
            <person name="Bowers A."/>
        </authorList>
    </citation>
    <scope>NUCLEOTIDE SEQUENCE [LARGE SCALE GENOMIC DNA]</scope>
    <source>
        <strain evidence="1 2">AFS067272</strain>
    </source>
</reference>
<accession>A0AA44QE35</accession>
<dbReference type="RefSeq" id="WP_000791990.1">
    <property type="nucleotide sequence ID" value="NZ_NUZN01000072.1"/>
</dbReference>
<name>A0AA44QE35_BACCE</name>
<comment type="caution">
    <text evidence="1">The sequence shown here is derived from an EMBL/GenBank/DDBJ whole genome shotgun (WGS) entry which is preliminary data.</text>
</comment>
<dbReference type="Proteomes" id="UP000226357">
    <property type="component" value="Unassembled WGS sequence"/>
</dbReference>
<evidence type="ECO:0000313" key="2">
    <source>
        <dbReference type="Proteomes" id="UP000226357"/>
    </source>
</evidence>
<evidence type="ECO:0000313" key="1">
    <source>
        <dbReference type="EMBL" id="PFS07278.1"/>
    </source>
</evidence>
<organism evidence="1 2">
    <name type="scientific">Bacillus cereus</name>
    <dbReference type="NCBI Taxonomy" id="1396"/>
    <lineage>
        <taxon>Bacteria</taxon>
        <taxon>Bacillati</taxon>
        <taxon>Bacillota</taxon>
        <taxon>Bacilli</taxon>
        <taxon>Bacillales</taxon>
        <taxon>Bacillaceae</taxon>
        <taxon>Bacillus</taxon>
        <taxon>Bacillus cereus group</taxon>
    </lineage>
</organism>
<proteinExistence type="predicted"/>
<dbReference type="AlphaFoldDB" id="A0AA44QE35"/>
<dbReference type="EMBL" id="NVBO01000016">
    <property type="protein sequence ID" value="PFS07278.1"/>
    <property type="molecule type" value="Genomic_DNA"/>
</dbReference>
<sequence length="226" mass="24764">MKNKNSNELLLTILNKPGGLDLLLKLSNLMGVDTSRKNLNVEQLEAIQKQDPNELLLSILDKPEGLDTLIQVAELGGINLPKDKITAEKIKEAVSSYTSQETSETQDTLKPSNSISPKIQHILSQHVSAILGRVTTPNVSSNLLTAFTTILPLQNITRVLTSIFTTSPQNNVNSPSSLAEKQIHALKNLLIKQNSTDIEKNPQKDILSTQGLQALSKLEGIFKNKK</sequence>
<gene>
    <name evidence="1" type="ORF">COK38_02010</name>
</gene>
<protein>
    <submittedName>
        <fullName evidence="1">Uncharacterized protein</fullName>
    </submittedName>
</protein>